<dbReference type="EMBL" id="LDQA01000028">
    <property type="protein sequence ID" value="KTR05052.1"/>
    <property type="molecule type" value="Genomic_DNA"/>
</dbReference>
<dbReference type="PATRIC" id="fig|401562.4.peg.2515"/>
<accession>A0A175RQB5</accession>
<keyword evidence="1" id="KW-0238">DNA-binding</keyword>
<dbReference type="InterPro" id="IPR037914">
    <property type="entry name" value="SpoVT-AbrB_sf"/>
</dbReference>
<dbReference type="NCBIfam" id="TIGR01439">
    <property type="entry name" value="lp_hng_hel_AbrB"/>
    <property type="match status" value="1"/>
</dbReference>
<dbReference type="SMART" id="SM00966">
    <property type="entry name" value="SpoVT_AbrB"/>
    <property type="match status" value="1"/>
</dbReference>
<keyword evidence="4" id="KW-1185">Reference proteome</keyword>
<dbReference type="AlphaFoldDB" id="A0A175RQB5"/>
<gene>
    <name evidence="3" type="ORF">NS365_13655</name>
</gene>
<feature type="domain" description="SpoVT-AbrB" evidence="2">
    <location>
        <begin position="1"/>
        <end position="43"/>
    </location>
</feature>
<comment type="caution">
    <text evidence="3">The sequence shown here is derived from an EMBL/GenBank/DDBJ whole genome shotgun (WGS) entry which is preliminary data.</text>
</comment>
<evidence type="ECO:0000259" key="2">
    <source>
        <dbReference type="PROSITE" id="PS51740"/>
    </source>
</evidence>
<dbReference type="Proteomes" id="UP000078529">
    <property type="component" value="Unassembled WGS sequence"/>
</dbReference>
<dbReference type="Pfam" id="PF04014">
    <property type="entry name" value="MazE_antitoxin"/>
    <property type="match status" value="1"/>
</dbReference>
<sequence>MRVTEKGQVTIPKPIRDKLSIGPGSEVAFVDRGDFVELVRGEAVHDSQGRREEISKAIAAMRGSRDFDGLTTDEYMDTIRGPRDDLDPR</sequence>
<evidence type="ECO:0000313" key="4">
    <source>
        <dbReference type="Proteomes" id="UP000078529"/>
    </source>
</evidence>
<name>A0A175RQB5_9HYPH</name>
<dbReference type="Gene3D" id="2.10.260.10">
    <property type="match status" value="1"/>
</dbReference>
<reference evidence="3 4" key="1">
    <citation type="journal article" date="2016" name="Front. Microbiol.">
        <title>Genomic Resource of Rice Seed Associated Bacteria.</title>
        <authorList>
            <person name="Midha S."/>
            <person name="Bansal K."/>
            <person name="Sharma S."/>
            <person name="Kumar N."/>
            <person name="Patil P.P."/>
            <person name="Chaudhry V."/>
            <person name="Patil P.B."/>
        </authorList>
    </citation>
    <scope>NUCLEOTIDE SEQUENCE [LARGE SCALE GENOMIC DNA]</scope>
    <source>
        <strain evidence="3 4">NS365</strain>
    </source>
</reference>
<dbReference type="GO" id="GO:0003677">
    <property type="term" value="F:DNA binding"/>
    <property type="evidence" value="ECO:0007669"/>
    <property type="project" value="UniProtKB-UniRule"/>
</dbReference>
<evidence type="ECO:0000256" key="1">
    <source>
        <dbReference type="PROSITE-ProRule" id="PRU01076"/>
    </source>
</evidence>
<dbReference type="RefSeq" id="WP_058600816.1">
    <property type="nucleotide sequence ID" value="NZ_LDQA01000028.1"/>
</dbReference>
<dbReference type="InterPro" id="IPR007159">
    <property type="entry name" value="SpoVT-AbrB_dom"/>
</dbReference>
<protein>
    <submittedName>
        <fullName evidence="3">Regulator protein of stationary/sporulation gene expression</fullName>
    </submittedName>
</protein>
<dbReference type="PROSITE" id="PS51740">
    <property type="entry name" value="SPOVT_ABRB"/>
    <property type="match status" value="1"/>
</dbReference>
<evidence type="ECO:0000313" key="3">
    <source>
        <dbReference type="EMBL" id="KTR05052.1"/>
    </source>
</evidence>
<dbReference type="SUPFAM" id="SSF89447">
    <property type="entry name" value="AbrB/MazE/MraZ-like"/>
    <property type="match status" value="1"/>
</dbReference>
<proteinExistence type="predicted"/>
<organism evidence="3 4">
    <name type="scientific">Aureimonas ureilytica</name>
    <dbReference type="NCBI Taxonomy" id="401562"/>
    <lineage>
        <taxon>Bacteria</taxon>
        <taxon>Pseudomonadati</taxon>
        <taxon>Pseudomonadota</taxon>
        <taxon>Alphaproteobacteria</taxon>
        <taxon>Hyphomicrobiales</taxon>
        <taxon>Aurantimonadaceae</taxon>
        <taxon>Aureimonas</taxon>
    </lineage>
</organism>